<name>A0A6C0P0L7_9BACL</name>
<dbReference type="AlphaFoldDB" id="A0A6C0P0L7"/>
<dbReference type="EMBL" id="CP048286">
    <property type="protein sequence ID" value="QHW32018.1"/>
    <property type="molecule type" value="Genomic_DNA"/>
</dbReference>
<accession>A0A6C0P0L7</accession>
<keyword evidence="1" id="KW-0732">Signal</keyword>
<gene>
    <name evidence="2" type="ORF">GZH47_15165</name>
</gene>
<dbReference type="Proteomes" id="UP000479114">
    <property type="component" value="Chromosome"/>
</dbReference>
<feature type="signal peptide" evidence="1">
    <location>
        <begin position="1"/>
        <end position="21"/>
    </location>
</feature>
<evidence type="ECO:0000256" key="1">
    <source>
        <dbReference type="SAM" id="SignalP"/>
    </source>
</evidence>
<keyword evidence="3" id="KW-1185">Reference proteome</keyword>
<feature type="chain" id="PRO_5038756221" evidence="1">
    <location>
        <begin position="22"/>
        <end position="120"/>
    </location>
</feature>
<evidence type="ECO:0000313" key="2">
    <source>
        <dbReference type="EMBL" id="QHW32018.1"/>
    </source>
</evidence>
<dbReference type="RefSeq" id="WP_162640822.1">
    <property type="nucleotide sequence ID" value="NZ_CP048286.1"/>
</dbReference>
<protein>
    <submittedName>
        <fullName evidence="2">Lipoprotein</fullName>
    </submittedName>
</protein>
<proteinExistence type="predicted"/>
<reference evidence="2 3" key="1">
    <citation type="submission" date="2020-02" db="EMBL/GenBank/DDBJ databases">
        <title>Paenibacillus sp. nov., isolated from rhizosphere soil of tomato.</title>
        <authorList>
            <person name="Weon H.-Y."/>
            <person name="Lee S.A."/>
        </authorList>
    </citation>
    <scope>NUCLEOTIDE SEQUENCE [LARGE SCALE GENOMIC DNA]</scope>
    <source>
        <strain evidence="2 3">14171R-81</strain>
    </source>
</reference>
<dbReference type="PROSITE" id="PS51257">
    <property type="entry name" value="PROKAR_LIPOPROTEIN"/>
    <property type="match status" value="1"/>
</dbReference>
<dbReference type="KEGG" id="prz:GZH47_15165"/>
<sequence>MKRLKASLLMAVLCLALTACGQKVKSFDDTIDSIRTNELIVNCSDVINQGKSKVNDIGYLCSINVNETTEYKAKNGDSIQFDDFLKGDKVRIVFSKPTNIEKEKHLSAKEIILLEHASKE</sequence>
<evidence type="ECO:0000313" key="3">
    <source>
        <dbReference type="Proteomes" id="UP000479114"/>
    </source>
</evidence>
<keyword evidence="2" id="KW-0449">Lipoprotein</keyword>
<organism evidence="2 3">
    <name type="scientific">Paenibacillus rhizovicinus</name>
    <dbReference type="NCBI Taxonomy" id="2704463"/>
    <lineage>
        <taxon>Bacteria</taxon>
        <taxon>Bacillati</taxon>
        <taxon>Bacillota</taxon>
        <taxon>Bacilli</taxon>
        <taxon>Bacillales</taxon>
        <taxon>Paenibacillaceae</taxon>
        <taxon>Paenibacillus</taxon>
    </lineage>
</organism>